<proteinExistence type="predicted"/>
<reference evidence="3 4" key="1">
    <citation type="submission" date="2016-12" db="EMBL/GenBank/DDBJ databases">
        <title>The genomes of Aspergillus section Nigri reveals drivers in fungal speciation.</title>
        <authorList>
            <consortium name="DOE Joint Genome Institute"/>
            <person name="Vesth T.C."/>
            <person name="Nybo J."/>
            <person name="Theobald S."/>
            <person name="Brandl J."/>
            <person name="Frisvad J.C."/>
            <person name="Nielsen K.F."/>
            <person name="Lyhne E.K."/>
            <person name="Kogle M.E."/>
            <person name="Kuo A."/>
            <person name="Riley R."/>
            <person name="Clum A."/>
            <person name="Nolan M."/>
            <person name="Lipzen A."/>
            <person name="Salamov A."/>
            <person name="Henrissat B."/>
            <person name="Wiebenga A."/>
            <person name="De Vries R.P."/>
            <person name="Grigoriev I.V."/>
            <person name="Mortensen U.H."/>
            <person name="Andersen M.R."/>
            <person name="Baker S.E."/>
        </authorList>
    </citation>
    <scope>NUCLEOTIDE SEQUENCE [LARGE SCALE GENOMIC DNA]</scope>
    <source>
        <strain evidence="3 4">IBT 23096</strain>
    </source>
</reference>
<evidence type="ECO:0000313" key="4">
    <source>
        <dbReference type="Proteomes" id="UP000234275"/>
    </source>
</evidence>
<evidence type="ECO:0000313" key="3">
    <source>
        <dbReference type="EMBL" id="PLB50268.1"/>
    </source>
</evidence>
<sequence>MSSSPKFEPFNIISATYKTVSQHDIAANVLVPKSITSPGKYPVVIRFHGGGFTSGSSLFPDWFPKWQAELALKHNAIIVLPNYRLLPDSSGMDIMEDIDDFWGWVTSKLADTLRDSTNGIEPDLSKMMTAGESAGGYLSVQLALNQPHAVKACISEFPCIDLKTAPYTEQRSDPRAPASLVREYLANKEDQSSVVSSDIAISRFLFAFSMMDNSQFLEFFGTDEKLFPFERVSRGAKIPPLFIIHGLDDDIVPVDGSRDFTALLQEKQPATEVHLSLAPGGHGLHESWSQDHDAMKGGLAFATRAWLG</sequence>
<dbReference type="RefSeq" id="XP_024705570.1">
    <property type="nucleotide sequence ID" value="XM_024854576.1"/>
</dbReference>
<dbReference type="OrthoDB" id="19653at2759"/>
<evidence type="ECO:0000256" key="1">
    <source>
        <dbReference type="ARBA" id="ARBA00022801"/>
    </source>
</evidence>
<name>A0A2I2GBL1_9EURO</name>
<dbReference type="InterPro" id="IPR013094">
    <property type="entry name" value="AB_hydrolase_3"/>
</dbReference>
<dbReference type="AlphaFoldDB" id="A0A2I2GBL1"/>
<feature type="domain" description="Alpha/beta hydrolase fold-3" evidence="2">
    <location>
        <begin position="44"/>
        <end position="167"/>
    </location>
</feature>
<keyword evidence="1 3" id="KW-0378">Hydrolase</keyword>
<organism evidence="3 4">
    <name type="scientific">Aspergillus steynii IBT 23096</name>
    <dbReference type="NCBI Taxonomy" id="1392250"/>
    <lineage>
        <taxon>Eukaryota</taxon>
        <taxon>Fungi</taxon>
        <taxon>Dikarya</taxon>
        <taxon>Ascomycota</taxon>
        <taxon>Pezizomycotina</taxon>
        <taxon>Eurotiomycetes</taxon>
        <taxon>Eurotiomycetidae</taxon>
        <taxon>Eurotiales</taxon>
        <taxon>Aspergillaceae</taxon>
        <taxon>Aspergillus</taxon>
        <taxon>Aspergillus subgen. Circumdati</taxon>
    </lineage>
</organism>
<dbReference type="Gene3D" id="3.40.50.1820">
    <property type="entry name" value="alpha/beta hydrolase"/>
    <property type="match status" value="1"/>
</dbReference>
<dbReference type="Proteomes" id="UP000234275">
    <property type="component" value="Unassembled WGS sequence"/>
</dbReference>
<dbReference type="PANTHER" id="PTHR48081">
    <property type="entry name" value="AB HYDROLASE SUPERFAMILY PROTEIN C4A8.06C"/>
    <property type="match status" value="1"/>
</dbReference>
<gene>
    <name evidence="3" type="ORF">P170DRAFT_508472</name>
</gene>
<accession>A0A2I2GBL1</accession>
<dbReference type="Pfam" id="PF07859">
    <property type="entry name" value="Abhydrolase_3"/>
    <property type="match status" value="1"/>
</dbReference>
<dbReference type="GO" id="GO:0016787">
    <property type="term" value="F:hydrolase activity"/>
    <property type="evidence" value="ECO:0007669"/>
    <property type="project" value="UniProtKB-KW"/>
</dbReference>
<keyword evidence="4" id="KW-1185">Reference proteome</keyword>
<dbReference type="SUPFAM" id="SSF53474">
    <property type="entry name" value="alpha/beta-Hydrolases"/>
    <property type="match status" value="1"/>
</dbReference>
<comment type="caution">
    <text evidence="3">The sequence shown here is derived from an EMBL/GenBank/DDBJ whole genome shotgun (WGS) entry which is preliminary data.</text>
</comment>
<dbReference type="EMBL" id="MSFO01000003">
    <property type="protein sequence ID" value="PLB50268.1"/>
    <property type="molecule type" value="Genomic_DNA"/>
</dbReference>
<dbReference type="InterPro" id="IPR029058">
    <property type="entry name" value="AB_hydrolase_fold"/>
</dbReference>
<protein>
    <submittedName>
        <fullName evidence="3">Alpha/beta-hydrolase</fullName>
    </submittedName>
</protein>
<dbReference type="InterPro" id="IPR050300">
    <property type="entry name" value="GDXG_lipolytic_enzyme"/>
</dbReference>
<evidence type="ECO:0000259" key="2">
    <source>
        <dbReference type="Pfam" id="PF07859"/>
    </source>
</evidence>
<dbReference type="VEuPathDB" id="FungiDB:P170DRAFT_508472"/>
<dbReference type="PANTHER" id="PTHR48081:SF3">
    <property type="entry name" value="ALPHA_BETA HYDROLASE FOLD-3 DOMAIN-CONTAINING PROTEIN"/>
    <property type="match status" value="1"/>
</dbReference>
<dbReference type="STRING" id="1392250.A0A2I2GBL1"/>
<dbReference type="GeneID" id="36562282"/>